<dbReference type="KEGG" id="amon:H9L24_01435"/>
<evidence type="ECO:0000256" key="2">
    <source>
        <dbReference type="ARBA" id="ARBA00022747"/>
    </source>
</evidence>
<sequence>MAGWETKTLGEICEFQRGLTYGKSDEVDSSDNVVLRANNIDLATHSLDFTDLRYVSSSVSVPAAKLVCKGSLLICTASGSKSHLGKIAYVDEDYGYAFGGFMGQITPTPGVDGRYLYHALTSSEYKAFIAALSDGVNINNLKFDDLRHFSLPVPPLPEQQRIVAILDEAFEGIATAKANAEQNLKNARDLFDGSLAKLFAQPGEGWESKSVSEWVAEGVLAKPQDGNHGEIHPTKADFVDVGVPFVMAADLVAGDVDTVGCRFITESQAKSLRIGFAKSGDVLLSHKGTIGRVAILETSDDYVVLTPQVTYYRPLKSERVSKEFLYFCLMSPGFQSQMAEIAGAGSTRAYIGITKQLELNLTLPPIEEQLALASKLGEIQVASVRLAKIYEKKLAALDELKKSLLHQAFTGLL</sequence>
<comment type="similarity">
    <text evidence="1">Belongs to the type-I restriction system S methylase family.</text>
</comment>
<dbReference type="AlphaFoldDB" id="A0A7H0HGN3"/>
<dbReference type="GO" id="GO:0003677">
    <property type="term" value="F:DNA binding"/>
    <property type="evidence" value="ECO:0007669"/>
    <property type="project" value="UniProtKB-KW"/>
</dbReference>
<dbReference type="InterPro" id="IPR052021">
    <property type="entry name" value="Type-I_RS_S_subunit"/>
</dbReference>
<dbReference type="PANTHER" id="PTHR30408">
    <property type="entry name" value="TYPE-1 RESTRICTION ENZYME ECOKI SPECIFICITY PROTEIN"/>
    <property type="match status" value="1"/>
</dbReference>
<keyword evidence="3" id="KW-0238">DNA-binding</keyword>
<dbReference type="PANTHER" id="PTHR30408:SF12">
    <property type="entry name" value="TYPE I RESTRICTION ENZYME MJAVIII SPECIFICITY SUBUNIT"/>
    <property type="match status" value="1"/>
</dbReference>
<accession>A0A7H0HGN3</accession>
<dbReference type="SUPFAM" id="SSF116734">
    <property type="entry name" value="DNA methylase specificity domain"/>
    <property type="match status" value="2"/>
</dbReference>
<dbReference type="GO" id="GO:0004519">
    <property type="term" value="F:endonuclease activity"/>
    <property type="evidence" value="ECO:0007669"/>
    <property type="project" value="UniProtKB-KW"/>
</dbReference>
<evidence type="ECO:0000313" key="6">
    <source>
        <dbReference type="Proteomes" id="UP000516057"/>
    </source>
</evidence>
<keyword evidence="6" id="KW-1185">Reference proteome</keyword>
<dbReference type="GO" id="GO:0009307">
    <property type="term" value="P:DNA restriction-modification system"/>
    <property type="evidence" value="ECO:0007669"/>
    <property type="project" value="UniProtKB-KW"/>
</dbReference>
<evidence type="ECO:0000259" key="4">
    <source>
        <dbReference type="Pfam" id="PF01420"/>
    </source>
</evidence>
<feature type="domain" description="Type I restriction modification DNA specificity" evidence="4">
    <location>
        <begin position="2"/>
        <end position="177"/>
    </location>
</feature>
<keyword evidence="5" id="KW-0540">Nuclease</keyword>
<dbReference type="InterPro" id="IPR000055">
    <property type="entry name" value="Restrct_endonuc_typeI_TRD"/>
</dbReference>
<dbReference type="Proteomes" id="UP000516057">
    <property type="component" value="Chromosome"/>
</dbReference>
<gene>
    <name evidence="5" type="ORF">H9L24_01435</name>
</gene>
<dbReference type="CDD" id="cd17252">
    <property type="entry name" value="RMtype1_S_EcoKI-TRD1-CR1_like"/>
    <property type="match status" value="1"/>
</dbReference>
<dbReference type="Pfam" id="PF01420">
    <property type="entry name" value="Methylase_S"/>
    <property type="match status" value="2"/>
</dbReference>
<feature type="domain" description="Type I restriction modification DNA specificity" evidence="4">
    <location>
        <begin position="279"/>
        <end position="376"/>
    </location>
</feature>
<keyword evidence="5" id="KW-0255">Endonuclease</keyword>
<reference evidence="5 6" key="1">
    <citation type="submission" date="2020-08" db="EMBL/GenBank/DDBJ databases">
        <title>Genome sequence of Acidovorax monticola KACC 19171T.</title>
        <authorList>
            <person name="Hyun D.-W."/>
            <person name="Bae J.-W."/>
        </authorList>
    </citation>
    <scope>NUCLEOTIDE SEQUENCE [LARGE SCALE GENOMIC DNA]</scope>
    <source>
        <strain evidence="5 6">KACC 19171</strain>
    </source>
</reference>
<dbReference type="InterPro" id="IPR044946">
    <property type="entry name" value="Restrct_endonuc_typeI_TRD_sf"/>
</dbReference>
<keyword evidence="2" id="KW-0680">Restriction system</keyword>
<evidence type="ECO:0000256" key="1">
    <source>
        <dbReference type="ARBA" id="ARBA00010923"/>
    </source>
</evidence>
<evidence type="ECO:0000256" key="3">
    <source>
        <dbReference type="ARBA" id="ARBA00023125"/>
    </source>
</evidence>
<dbReference type="RefSeq" id="WP_187736681.1">
    <property type="nucleotide sequence ID" value="NZ_CP060790.1"/>
</dbReference>
<protein>
    <submittedName>
        <fullName evidence="5">Restriction endonuclease subunit S</fullName>
    </submittedName>
</protein>
<organism evidence="5 6">
    <name type="scientific">Paenacidovorax monticola</name>
    <dbReference type="NCBI Taxonomy" id="1926868"/>
    <lineage>
        <taxon>Bacteria</taxon>
        <taxon>Pseudomonadati</taxon>
        <taxon>Pseudomonadota</taxon>
        <taxon>Betaproteobacteria</taxon>
        <taxon>Burkholderiales</taxon>
        <taxon>Comamonadaceae</taxon>
        <taxon>Paenacidovorax</taxon>
    </lineage>
</organism>
<dbReference type="Gene3D" id="3.90.220.20">
    <property type="entry name" value="DNA methylase specificity domains"/>
    <property type="match status" value="2"/>
</dbReference>
<dbReference type="REBASE" id="443666">
    <property type="entry name" value="S.Amo19171ORF1440P"/>
</dbReference>
<evidence type="ECO:0000313" key="5">
    <source>
        <dbReference type="EMBL" id="QNP59699.1"/>
    </source>
</evidence>
<keyword evidence="5" id="KW-0378">Hydrolase</keyword>
<name>A0A7H0HGN3_9BURK</name>
<proteinExistence type="inferred from homology"/>
<dbReference type="EMBL" id="CP060790">
    <property type="protein sequence ID" value="QNP59699.1"/>
    <property type="molecule type" value="Genomic_DNA"/>
</dbReference>